<comment type="caution">
    <text evidence="3">The sequence shown here is derived from an EMBL/GenBank/DDBJ whole genome shotgun (WGS) entry which is preliminary data.</text>
</comment>
<proteinExistence type="predicted"/>
<evidence type="ECO:0000313" key="4">
    <source>
        <dbReference type="Proteomes" id="UP000276133"/>
    </source>
</evidence>
<dbReference type="Proteomes" id="UP000276133">
    <property type="component" value="Unassembled WGS sequence"/>
</dbReference>
<gene>
    <name evidence="3" type="ORF">BpHYR1_036212</name>
</gene>
<accession>A0A3M7S3V9</accession>
<dbReference type="AlphaFoldDB" id="A0A3M7S3V9"/>
<feature type="chain" id="PRO_5018103967" evidence="2">
    <location>
        <begin position="21"/>
        <end position="318"/>
    </location>
</feature>
<keyword evidence="4" id="KW-1185">Reference proteome</keyword>
<evidence type="ECO:0000256" key="1">
    <source>
        <dbReference type="SAM" id="MobiDB-lite"/>
    </source>
</evidence>
<feature type="region of interest" description="Disordered" evidence="1">
    <location>
        <begin position="48"/>
        <end position="74"/>
    </location>
</feature>
<evidence type="ECO:0000313" key="3">
    <source>
        <dbReference type="EMBL" id="RNA30452.1"/>
    </source>
</evidence>
<dbReference type="EMBL" id="REGN01002086">
    <property type="protein sequence ID" value="RNA30452.1"/>
    <property type="molecule type" value="Genomic_DNA"/>
</dbReference>
<evidence type="ECO:0000256" key="2">
    <source>
        <dbReference type="SAM" id="SignalP"/>
    </source>
</evidence>
<protein>
    <submittedName>
        <fullName evidence="3">Uncharacterized protein</fullName>
    </submittedName>
</protein>
<reference evidence="3 4" key="1">
    <citation type="journal article" date="2018" name="Sci. Rep.">
        <title>Genomic signatures of local adaptation to the degree of environmental predictability in rotifers.</title>
        <authorList>
            <person name="Franch-Gras L."/>
            <person name="Hahn C."/>
            <person name="Garcia-Roger E.M."/>
            <person name="Carmona M.J."/>
            <person name="Serra M."/>
            <person name="Gomez A."/>
        </authorList>
    </citation>
    <scope>NUCLEOTIDE SEQUENCE [LARGE SCALE GENOMIC DNA]</scope>
    <source>
        <strain evidence="3">HYR1</strain>
    </source>
</reference>
<name>A0A3M7S3V9_BRAPC</name>
<dbReference type="OrthoDB" id="10599884at2759"/>
<feature type="signal peptide" evidence="2">
    <location>
        <begin position="1"/>
        <end position="20"/>
    </location>
</feature>
<sequence>MNFIFATIFCLALFVKNVHCQALADSKSNYINFYKEMLYPAFRRHRGRIRPNHGNRGSPINKIRGSRSTEKKSSDSDNAECVYYINSLICSGFNSKSSKISFQCDADIDSQLGSKILVGNIKINPKDYSKISSSVQNYKMKFIIAIGILCLSQVCHGFLIPPIIPPALLVAHPLLARNLLLSSLLIGKREILPPIEDTVESSDCEYTIGSSVLECKGLNETIKCDVTERLNDLPKFDSTIKDLFLVRKNETDASVLSIISEETEFTFTRPDTQDEISLSVYNSEDINLPGLLITDQECWNQVEKMYEESSFVSVNLNL</sequence>
<keyword evidence="2" id="KW-0732">Signal</keyword>
<organism evidence="3 4">
    <name type="scientific">Brachionus plicatilis</name>
    <name type="common">Marine rotifer</name>
    <name type="synonym">Brachionus muelleri</name>
    <dbReference type="NCBI Taxonomy" id="10195"/>
    <lineage>
        <taxon>Eukaryota</taxon>
        <taxon>Metazoa</taxon>
        <taxon>Spiralia</taxon>
        <taxon>Gnathifera</taxon>
        <taxon>Rotifera</taxon>
        <taxon>Eurotatoria</taxon>
        <taxon>Monogononta</taxon>
        <taxon>Pseudotrocha</taxon>
        <taxon>Ploima</taxon>
        <taxon>Brachionidae</taxon>
        <taxon>Brachionus</taxon>
    </lineage>
</organism>